<dbReference type="AlphaFoldDB" id="A0AAJ4KWI7"/>
<name>A0AAJ4KWI7_LIMFE</name>
<dbReference type="EMBL" id="CP050919">
    <property type="protein sequence ID" value="QIX59352.1"/>
    <property type="molecule type" value="Genomic_DNA"/>
</dbReference>
<accession>A0AAJ4KWI7</accession>
<sequence length="227" mass="26556">MAIRGKKSRTSTIRSLEKSLKNLLHLSVSYNSKYGDDDKKHFDQSFGGMNIFQDLDYGITRPGYITANFTTRANQLITQRAMPMPYHKLLFRLNPRTEATSFYILRRVLENKITNYGEQRADRMKIAILLKDCPAIPSYSKVMKVNKNVNARIIQPFFTAVERLKEAFDYSYITKDGKPFDYEQGVTYAEFSEAELVIISWHNYPDYFAKSIKNARKRYLKVKRTKK</sequence>
<evidence type="ECO:0000313" key="1">
    <source>
        <dbReference type="EMBL" id="QIX59352.1"/>
    </source>
</evidence>
<organism evidence="1 2">
    <name type="scientific">Limosilactobacillus fermentum</name>
    <name type="common">Lactobacillus fermentum</name>
    <dbReference type="NCBI Taxonomy" id="1613"/>
    <lineage>
        <taxon>Bacteria</taxon>
        <taxon>Bacillati</taxon>
        <taxon>Bacillota</taxon>
        <taxon>Bacilli</taxon>
        <taxon>Lactobacillales</taxon>
        <taxon>Lactobacillaceae</taxon>
        <taxon>Limosilactobacillus</taxon>
    </lineage>
</organism>
<evidence type="ECO:0000313" key="2">
    <source>
        <dbReference type="Proteomes" id="UP000503169"/>
    </source>
</evidence>
<proteinExistence type="predicted"/>
<reference evidence="1 2" key="1">
    <citation type="submission" date="2020-04" db="EMBL/GenBank/DDBJ databases">
        <title>Novel strain L. Fermentum HFD1 producer antibacterial peptides.</title>
        <authorList>
            <person name="Ozhegov G.D."/>
            <person name="Pavlova A.S."/>
            <person name="Zhuravleva D.E."/>
            <person name="Gogoleva N.V."/>
            <person name="Shagimardanova E.I."/>
            <person name="Markelova M.I."/>
            <person name="Yarullina D.R."/>
            <person name="Kayumov A.R."/>
        </authorList>
    </citation>
    <scope>NUCLEOTIDE SEQUENCE [LARGE SCALE GENOMIC DNA]</scope>
    <source>
        <strain evidence="1 2">HFD1</strain>
    </source>
</reference>
<protein>
    <submittedName>
        <fullName evidence="1">Uncharacterized protein</fullName>
    </submittedName>
</protein>
<dbReference type="Proteomes" id="UP000503169">
    <property type="component" value="Chromosome"/>
</dbReference>
<gene>
    <name evidence="1" type="ORF">HCY95_01812</name>
</gene>